<dbReference type="Pfam" id="PF25549">
    <property type="entry name" value="DUF7927"/>
    <property type="match status" value="3"/>
</dbReference>
<feature type="transmembrane region" description="Helical" evidence="2">
    <location>
        <begin position="492"/>
        <end position="515"/>
    </location>
</feature>
<keyword evidence="2" id="KW-0472">Membrane</keyword>
<feature type="domain" description="DUF7927" evidence="3">
    <location>
        <begin position="149"/>
        <end position="248"/>
    </location>
</feature>
<feature type="domain" description="DUF7927" evidence="3">
    <location>
        <begin position="14"/>
        <end position="122"/>
    </location>
</feature>
<proteinExistence type="predicted"/>
<evidence type="ECO:0000256" key="2">
    <source>
        <dbReference type="SAM" id="Phobius"/>
    </source>
</evidence>
<evidence type="ECO:0000313" key="5">
    <source>
        <dbReference type="Proteomes" id="UP001596514"/>
    </source>
</evidence>
<feature type="compositionally biased region" description="Low complexity" evidence="1">
    <location>
        <begin position="408"/>
        <end position="418"/>
    </location>
</feature>
<accession>A0ABW2T9Q3</accession>
<dbReference type="PANTHER" id="PTHR34819">
    <property type="entry name" value="LARGE CYSTEINE-RICH PERIPLASMIC PROTEIN OMCB"/>
    <property type="match status" value="1"/>
</dbReference>
<keyword evidence="2" id="KW-0812">Transmembrane</keyword>
<feature type="domain" description="DUF7927" evidence="3">
    <location>
        <begin position="294"/>
        <end position="405"/>
    </location>
</feature>
<evidence type="ECO:0000259" key="3">
    <source>
        <dbReference type="Pfam" id="PF25549"/>
    </source>
</evidence>
<name>A0ABW2T9Q3_9ACTN</name>
<feature type="region of interest" description="Disordered" evidence="1">
    <location>
        <begin position="384"/>
        <end position="471"/>
    </location>
</feature>
<dbReference type="RefSeq" id="WP_343971626.1">
    <property type="nucleotide sequence ID" value="NZ_BAAAGK010000089.1"/>
</dbReference>
<sequence length="525" mass="52925">MPAPADAEAEARVEITKTASPALAKPGQKITYTVELRNTGDADRPDFGFTDDLSGVLDDADFDHDASATSGTVSFTESRLTWSGDVAIGQTVTITYGVTVNDPPAGDMRLSGELVGGEGSNCEAGSTDPACGNLDAPGLPLLYVLMTADRETVDPGQVVAYTVTVGNVGTAAYPGAALTGELSGVLDDAIYNGDARATGGTVSYGASKLAWTGDIPAGETVTITYSATVNTPDTGDRVLDSAVQARGGGTNCPGPAPGPARPGEPLPVTGLGCAQRVAVEGVTISRTLAPEEPEAGDTVTYTITVTNPGRIAYPGARLTDDLSGVLDDAVFGDVEASSGTVSYAEPVLDWRGDIPAESTVTITYRVTVGDPPPGDSALRDEVVGVEPESNCSAGSTDPDCGTEPVGIAPTPASASGAGPDREPGAATDPVPESAPIPGREPVSPPVSDPGPIPSPTRVTGRSPAPPYGPGWERPLPIPCPVGGPCAGPGRPALPFTGLPLGPVLAGFLLLGLGLAPRLCHRRGTS</sequence>
<keyword evidence="5" id="KW-1185">Reference proteome</keyword>
<keyword evidence="2" id="KW-1133">Transmembrane helix</keyword>
<reference evidence="5" key="1">
    <citation type="journal article" date="2019" name="Int. J. Syst. Evol. Microbiol.">
        <title>The Global Catalogue of Microorganisms (GCM) 10K type strain sequencing project: providing services to taxonomists for standard genome sequencing and annotation.</title>
        <authorList>
            <consortium name="The Broad Institute Genomics Platform"/>
            <consortium name="The Broad Institute Genome Sequencing Center for Infectious Disease"/>
            <person name="Wu L."/>
            <person name="Ma J."/>
        </authorList>
    </citation>
    <scope>NUCLEOTIDE SEQUENCE [LARGE SCALE GENOMIC DNA]</scope>
    <source>
        <strain evidence="5">JCM 10083</strain>
    </source>
</reference>
<dbReference type="InterPro" id="IPR013783">
    <property type="entry name" value="Ig-like_fold"/>
</dbReference>
<dbReference type="NCBIfam" id="TIGR01451">
    <property type="entry name" value="B_ant_repeat"/>
    <property type="match status" value="2"/>
</dbReference>
<dbReference type="EMBL" id="JBHTEE010000001">
    <property type="protein sequence ID" value="MFC7604798.1"/>
    <property type="molecule type" value="Genomic_DNA"/>
</dbReference>
<evidence type="ECO:0000313" key="4">
    <source>
        <dbReference type="EMBL" id="MFC7604798.1"/>
    </source>
</evidence>
<comment type="caution">
    <text evidence="4">The sequence shown here is derived from an EMBL/GenBank/DDBJ whole genome shotgun (WGS) entry which is preliminary data.</text>
</comment>
<protein>
    <recommendedName>
        <fullName evidence="3">DUF7927 domain-containing protein</fullName>
    </recommendedName>
</protein>
<dbReference type="InterPro" id="IPR047589">
    <property type="entry name" value="DUF11_rpt"/>
</dbReference>
<dbReference type="InterPro" id="IPR012291">
    <property type="entry name" value="CBM2_carb-bd_dom_sf"/>
</dbReference>
<gene>
    <name evidence="4" type="ORF">ACFQVD_32300</name>
</gene>
<dbReference type="Proteomes" id="UP001596514">
    <property type="component" value="Unassembled WGS sequence"/>
</dbReference>
<dbReference type="Gene3D" id="2.60.40.290">
    <property type="match status" value="1"/>
</dbReference>
<dbReference type="InterPro" id="IPR051172">
    <property type="entry name" value="Chlamydia_OmcB"/>
</dbReference>
<evidence type="ECO:0000256" key="1">
    <source>
        <dbReference type="SAM" id="MobiDB-lite"/>
    </source>
</evidence>
<organism evidence="4 5">
    <name type="scientific">Streptosporangium amethystogenes subsp. fukuiense</name>
    <dbReference type="NCBI Taxonomy" id="698418"/>
    <lineage>
        <taxon>Bacteria</taxon>
        <taxon>Bacillati</taxon>
        <taxon>Actinomycetota</taxon>
        <taxon>Actinomycetes</taxon>
        <taxon>Streptosporangiales</taxon>
        <taxon>Streptosporangiaceae</taxon>
        <taxon>Streptosporangium</taxon>
    </lineage>
</organism>
<feature type="compositionally biased region" description="Pro residues" evidence="1">
    <location>
        <begin position="442"/>
        <end position="454"/>
    </location>
</feature>
<dbReference type="InterPro" id="IPR057687">
    <property type="entry name" value="DUF7927"/>
</dbReference>
<dbReference type="Gene3D" id="2.60.40.10">
    <property type="entry name" value="Immunoglobulins"/>
    <property type="match status" value="2"/>
</dbReference>